<evidence type="ECO:0000259" key="2">
    <source>
        <dbReference type="Pfam" id="PF24747"/>
    </source>
</evidence>
<feature type="region of interest" description="Disordered" evidence="1">
    <location>
        <begin position="119"/>
        <end position="161"/>
    </location>
</feature>
<dbReference type="Gramene" id="rna-gnl|WGS:JABURB|Cocit.L0535.1">
    <property type="protein sequence ID" value="cds-KAF7852143.1"/>
    <property type="gene ID" value="gene-BT93_L0535"/>
</dbReference>
<dbReference type="AlphaFoldDB" id="A0A8T0CX13"/>
<dbReference type="Pfam" id="PF24747">
    <property type="entry name" value="Zn-ribbon_GIR1"/>
    <property type="match status" value="1"/>
</dbReference>
<dbReference type="PANTHER" id="PTHR33177">
    <property type="entry name" value="PUTATIVE-RELATED"/>
    <property type="match status" value="1"/>
</dbReference>
<accession>A0A8T0CX13</accession>
<gene>
    <name evidence="3" type="ORF">BT93_L0535</name>
</gene>
<dbReference type="InterPro" id="IPR055281">
    <property type="entry name" value="GIR1-2/SIED1"/>
</dbReference>
<reference evidence="3" key="1">
    <citation type="submission" date="2020-05" db="EMBL/GenBank/DDBJ databases">
        <title>WGS assembly of Corymbia citriodora subspecies variegata.</title>
        <authorList>
            <person name="Barry K."/>
            <person name="Hundley H."/>
            <person name="Shu S."/>
            <person name="Jenkins J."/>
            <person name="Grimwood J."/>
            <person name="Baten A."/>
        </authorList>
    </citation>
    <scope>NUCLEOTIDE SEQUENCE</scope>
    <source>
        <strain evidence="3">CV2-018</strain>
    </source>
</reference>
<organism evidence="3 4">
    <name type="scientific">Corymbia citriodora subsp. variegata</name>
    <dbReference type="NCBI Taxonomy" id="360336"/>
    <lineage>
        <taxon>Eukaryota</taxon>
        <taxon>Viridiplantae</taxon>
        <taxon>Streptophyta</taxon>
        <taxon>Embryophyta</taxon>
        <taxon>Tracheophyta</taxon>
        <taxon>Spermatophyta</taxon>
        <taxon>Magnoliopsida</taxon>
        <taxon>eudicotyledons</taxon>
        <taxon>Gunneridae</taxon>
        <taxon>Pentapetalae</taxon>
        <taxon>rosids</taxon>
        <taxon>malvids</taxon>
        <taxon>Myrtales</taxon>
        <taxon>Myrtaceae</taxon>
        <taxon>Myrtoideae</taxon>
        <taxon>Eucalypteae</taxon>
        <taxon>Corymbia</taxon>
    </lineage>
</organism>
<feature type="compositionally biased region" description="Polar residues" evidence="1">
    <location>
        <begin position="138"/>
        <end position="148"/>
    </location>
</feature>
<evidence type="ECO:0000256" key="1">
    <source>
        <dbReference type="SAM" id="MobiDB-lite"/>
    </source>
</evidence>
<sequence length="213" mass="23428">MEDNPRSSAVVPPTMFNACRRRFAGSTSRESINVGDLPNNCMGFSRRAIHGTLDLNQPISATTWILLGDQLQVPRLREDTAVHKANDAFSPSMTGSGQLFEDTKKRGFAELGENEKSVGLDSTLRLSTPEEGDEADQVSPQLGSSSGMHPNPKSKKVHADVGKPRGLSLILMGCKHCRMYVMASERDPTCPNCDRFDLLDQFRGDPSESMRKM</sequence>
<dbReference type="Proteomes" id="UP000806378">
    <property type="component" value="Unassembled WGS sequence"/>
</dbReference>
<evidence type="ECO:0000313" key="3">
    <source>
        <dbReference type="EMBL" id="KAF7852143.1"/>
    </source>
</evidence>
<evidence type="ECO:0000313" key="4">
    <source>
        <dbReference type="Proteomes" id="UP000806378"/>
    </source>
</evidence>
<name>A0A8T0CX13_CORYI</name>
<proteinExistence type="predicted"/>
<feature type="domain" description="GIR1-like zinc ribbon" evidence="2">
    <location>
        <begin position="168"/>
        <end position="200"/>
    </location>
</feature>
<comment type="caution">
    <text evidence="3">The sequence shown here is derived from an EMBL/GenBank/DDBJ whole genome shotgun (WGS) entry which is preliminary data.</text>
</comment>
<keyword evidence="4" id="KW-1185">Reference proteome</keyword>
<protein>
    <recommendedName>
        <fullName evidence="2">GIR1-like zinc ribbon domain-containing protein</fullName>
    </recommendedName>
</protein>
<dbReference type="PANTHER" id="PTHR33177:SF77">
    <property type="entry name" value="LITAF DOMAIN-CONTAINING PROTEIN"/>
    <property type="match status" value="1"/>
</dbReference>
<dbReference type="InterPro" id="IPR056440">
    <property type="entry name" value="Zn-ribbon_GIR1"/>
</dbReference>
<dbReference type="EMBL" id="MU089519">
    <property type="protein sequence ID" value="KAF7852143.1"/>
    <property type="molecule type" value="Genomic_DNA"/>
</dbReference>